<evidence type="ECO:0000259" key="1">
    <source>
        <dbReference type="PROSITE" id="PS00125"/>
    </source>
</evidence>
<dbReference type="InterPro" id="IPR029052">
    <property type="entry name" value="Metallo-depent_PP-like"/>
</dbReference>
<dbReference type="PROSITE" id="PS00125">
    <property type="entry name" value="SER_THR_PHOSPHATASE"/>
    <property type="match status" value="1"/>
</dbReference>
<dbReference type="CDD" id="cd00144">
    <property type="entry name" value="MPP_PPP_family"/>
    <property type="match status" value="1"/>
</dbReference>
<evidence type="ECO:0000313" key="2">
    <source>
        <dbReference type="EMBL" id="QOJ78297.1"/>
    </source>
</evidence>
<dbReference type="InterPro" id="IPR004843">
    <property type="entry name" value="Calcineurin-like_PHP"/>
</dbReference>
<dbReference type="GO" id="GO:0004722">
    <property type="term" value="F:protein serine/threonine phosphatase activity"/>
    <property type="evidence" value="ECO:0007669"/>
    <property type="project" value="TreeGrafter"/>
</dbReference>
<dbReference type="GO" id="GO:0005737">
    <property type="term" value="C:cytoplasm"/>
    <property type="evidence" value="ECO:0007669"/>
    <property type="project" value="TreeGrafter"/>
</dbReference>
<dbReference type="Gene3D" id="3.60.21.10">
    <property type="match status" value="1"/>
</dbReference>
<gene>
    <name evidence="2" type="ORF">IG193_05895</name>
</gene>
<dbReference type="SMART" id="SM00156">
    <property type="entry name" value="PP2Ac"/>
    <property type="match status" value="1"/>
</dbReference>
<dbReference type="PANTHER" id="PTHR11668:SF496">
    <property type="entry name" value="SERINE_THREONINE-PROTEIN PHOSPHATASE"/>
    <property type="match status" value="1"/>
</dbReference>
<dbReference type="InterPro" id="IPR006186">
    <property type="entry name" value="Ser/Thr-sp_prot-phosphatase"/>
</dbReference>
<dbReference type="InParanoid" id="A0A7L9FF35"/>
<proteinExistence type="predicted"/>
<dbReference type="GeneID" id="59149409"/>
<dbReference type="Pfam" id="PF00149">
    <property type="entry name" value="Metallophos"/>
    <property type="match status" value="1"/>
</dbReference>
<accession>A0A7L9FF35</accession>
<dbReference type="InterPro" id="IPR050341">
    <property type="entry name" value="PP1_catalytic_subunit"/>
</dbReference>
<feature type="domain" description="Serine/threonine specific protein phosphatases" evidence="1">
    <location>
        <begin position="106"/>
        <end position="111"/>
    </location>
</feature>
<protein>
    <submittedName>
        <fullName evidence="2">Metallophosphoesterase</fullName>
    </submittedName>
</protein>
<dbReference type="SUPFAM" id="SSF56300">
    <property type="entry name" value="Metallo-dependent phosphatases"/>
    <property type="match status" value="1"/>
</dbReference>
<dbReference type="RefSeq" id="WP_192818269.1">
    <property type="nucleotide sequence ID" value="NZ_CP062310.1"/>
</dbReference>
<name>A0A7L9FF35_9CREN</name>
<dbReference type="PRINTS" id="PR00114">
    <property type="entry name" value="STPHPHTASE"/>
</dbReference>
<dbReference type="Proteomes" id="UP000594121">
    <property type="component" value="Chromosome"/>
</dbReference>
<evidence type="ECO:0000313" key="3">
    <source>
        <dbReference type="Proteomes" id="UP000594121"/>
    </source>
</evidence>
<organism evidence="2 3">
    <name type="scientific">Infirmifilum lucidum</name>
    <dbReference type="NCBI Taxonomy" id="2776706"/>
    <lineage>
        <taxon>Archaea</taxon>
        <taxon>Thermoproteota</taxon>
        <taxon>Thermoprotei</taxon>
        <taxon>Thermofilales</taxon>
        <taxon>Thermofilaceae</taxon>
        <taxon>Infirmifilum</taxon>
    </lineage>
</organism>
<keyword evidence="3" id="KW-1185">Reference proteome</keyword>
<dbReference type="EMBL" id="CP062310">
    <property type="protein sequence ID" value="QOJ78297.1"/>
    <property type="molecule type" value="Genomic_DNA"/>
</dbReference>
<dbReference type="AlphaFoldDB" id="A0A7L9FF35"/>
<sequence>MPDYTRVFQDFLRERKPLEESILLELIDDARNVLRSEGQLLEIDGDDILVVGDTHGDIDVTASALQSDAEIKLFLGDYVDRGPYQIENIELLLLAKVSSPDRVFLLRGNHESEEMNMEYGFYSRVESTYGRVVYGEFKNLYTFLSLAAVVNQRIFAVHGGIAKGLYSLSQVKSIPKGQEFLDDIALQMLWNDPSEDVEEFAPSFRGWGIYLYGWKPVKEFLRINNLEMIIRAHEPFPEGFKWFFNGKLLSIFSCSFYPIERPFAARIRREKIEVEPLL</sequence>
<dbReference type="PANTHER" id="PTHR11668">
    <property type="entry name" value="SERINE/THREONINE PROTEIN PHOSPHATASE"/>
    <property type="match status" value="1"/>
</dbReference>
<reference evidence="2 3" key="1">
    <citation type="submission" date="2020-10" db="EMBL/GenBank/DDBJ databases">
        <title>Thermofilum lucidum 3507LT sp. nov. a novel member of Thermofilaceae family isolated from Chile hot spring, and proposal of description order Thermofilales.</title>
        <authorList>
            <person name="Zayulina K.S."/>
            <person name="Elcheninov A.G."/>
            <person name="Toshchakov S.V."/>
            <person name="Kublanov I.V."/>
        </authorList>
    </citation>
    <scope>NUCLEOTIDE SEQUENCE [LARGE SCALE GENOMIC DNA]</scope>
    <source>
        <strain evidence="2 3">3507LT</strain>
    </source>
</reference>
<dbReference type="FunCoup" id="A0A7L9FF35">
    <property type="interactions" value="19"/>
</dbReference>
<dbReference type="KEGG" id="thel:IG193_05895"/>